<name>X0UMR3_9ZZZZ</name>
<reference evidence="1" key="1">
    <citation type="journal article" date="2014" name="Front. Microbiol.">
        <title>High frequency of phylogenetically diverse reductive dehalogenase-homologous genes in deep subseafloor sedimentary metagenomes.</title>
        <authorList>
            <person name="Kawai M."/>
            <person name="Futagami T."/>
            <person name="Toyoda A."/>
            <person name="Takaki Y."/>
            <person name="Nishi S."/>
            <person name="Hori S."/>
            <person name="Arai W."/>
            <person name="Tsubouchi T."/>
            <person name="Morono Y."/>
            <person name="Uchiyama I."/>
            <person name="Ito T."/>
            <person name="Fujiyama A."/>
            <person name="Inagaki F."/>
            <person name="Takami H."/>
        </authorList>
    </citation>
    <scope>NUCLEOTIDE SEQUENCE</scope>
    <source>
        <strain evidence="1">Expedition CK06-06</strain>
    </source>
</reference>
<feature type="non-terminal residue" evidence="1">
    <location>
        <position position="1"/>
    </location>
</feature>
<dbReference type="EMBL" id="BARS01021738">
    <property type="protein sequence ID" value="GAG07039.1"/>
    <property type="molecule type" value="Genomic_DNA"/>
</dbReference>
<proteinExistence type="predicted"/>
<protein>
    <submittedName>
        <fullName evidence="1">Uncharacterized protein</fullName>
    </submittedName>
</protein>
<feature type="non-terminal residue" evidence="1">
    <location>
        <position position="271"/>
    </location>
</feature>
<gene>
    <name evidence="1" type="ORF">S01H1_34860</name>
</gene>
<dbReference type="AlphaFoldDB" id="X0UMR3"/>
<comment type="caution">
    <text evidence="1">The sequence shown here is derived from an EMBL/GenBank/DDBJ whole genome shotgun (WGS) entry which is preliminary data.</text>
</comment>
<sequence>QEMANANDLASHYGFYPGIQVNGPLSMLAGKSPQTGELLPAGFKTTLNVLAAALPESAAVKFLQNKVFPDRFRDFYIAAEVTRRGMDGNYINDKLKAGRSLTDEEEEVWAAATRRIAVWGILMEQSAMLRFRPDEKTEAMKAAREAIAEMTGISVERQDWLYRHGYKVSDQIGGYSVGQQEALQQLEHYANWAGYNGLLPSSQSEVYRRLSLDWHDVESKSEATKANVQIEKDIFLAGEQGPEQYEMMRADLYREIGLYVENKMEENPMMT</sequence>
<evidence type="ECO:0000313" key="1">
    <source>
        <dbReference type="EMBL" id="GAG07039.1"/>
    </source>
</evidence>
<organism evidence="1">
    <name type="scientific">marine sediment metagenome</name>
    <dbReference type="NCBI Taxonomy" id="412755"/>
    <lineage>
        <taxon>unclassified sequences</taxon>
        <taxon>metagenomes</taxon>
        <taxon>ecological metagenomes</taxon>
    </lineage>
</organism>
<accession>X0UMR3</accession>